<evidence type="ECO:0000313" key="8">
    <source>
        <dbReference type="EMBL" id="MDH6222599.1"/>
    </source>
</evidence>
<dbReference type="EMBL" id="JARXVH010000038">
    <property type="protein sequence ID" value="MDH6222599.1"/>
    <property type="molecule type" value="Genomic_DNA"/>
</dbReference>
<dbReference type="Proteomes" id="UP001160499">
    <property type="component" value="Unassembled WGS sequence"/>
</dbReference>
<comment type="subcellular location">
    <subcellularLocation>
        <location evidence="1">Cell membrane</location>
        <topology evidence="1">Multi-pass membrane protein</topology>
    </subcellularLocation>
</comment>
<feature type="transmembrane region" description="Helical" evidence="6">
    <location>
        <begin position="272"/>
        <end position="293"/>
    </location>
</feature>
<protein>
    <submittedName>
        <fullName evidence="8">MFS family permease</fullName>
    </submittedName>
</protein>
<evidence type="ECO:0000256" key="5">
    <source>
        <dbReference type="SAM" id="MobiDB-lite"/>
    </source>
</evidence>
<evidence type="ECO:0000256" key="1">
    <source>
        <dbReference type="ARBA" id="ARBA00004651"/>
    </source>
</evidence>
<proteinExistence type="predicted"/>
<feature type="transmembrane region" description="Helical" evidence="6">
    <location>
        <begin position="42"/>
        <end position="61"/>
    </location>
</feature>
<keyword evidence="4 6" id="KW-0472">Membrane</keyword>
<evidence type="ECO:0000256" key="6">
    <source>
        <dbReference type="SAM" id="Phobius"/>
    </source>
</evidence>
<keyword evidence="2 6" id="KW-0812">Transmembrane</keyword>
<evidence type="ECO:0000256" key="4">
    <source>
        <dbReference type="ARBA" id="ARBA00023136"/>
    </source>
</evidence>
<dbReference type="Gene3D" id="1.20.1250.20">
    <property type="entry name" value="MFS general substrate transporter like domains"/>
    <property type="match status" value="2"/>
</dbReference>
<accession>A0ABT6M4N6</accession>
<comment type="caution">
    <text evidence="8">The sequence shown here is derived from an EMBL/GenBank/DDBJ whole genome shotgun (WGS) entry which is preliminary data.</text>
</comment>
<feature type="transmembrane region" description="Helical" evidence="6">
    <location>
        <begin position="158"/>
        <end position="183"/>
    </location>
</feature>
<organism evidence="8 9">
    <name type="scientific">Streptomyces pseudovenezuelae</name>
    <dbReference type="NCBI Taxonomy" id="67350"/>
    <lineage>
        <taxon>Bacteria</taxon>
        <taxon>Bacillati</taxon>
        <taxon>Actinomycetota</taxon>
        <taxon>Actinomycetes</taxon>
        <taxon>Kitasatosporales</taxon>
        <taxon>Streptomycetaceae</taxon>
        <taxon>Streptomyces</taxon>
        <taxon>Streptomyces aurantiacus group</taxon>
    </lineage>
</organism>
<feature type="region of interest" description="Disordered" evidence="5">
    <location>
        <begin position="389"/>
        <end position="409"/>
    </location>
</feature>
<dbReference type="Pfam" id="PF07690">
    <property type="entry name" value="MFS_1"/>
    <property type="match status" value="1"/>
</dbReference>
<dbReference type="InterPro" id="IPR020846">
    <property type="entry name" value="MFS_dom"/>
</dbReference>
<keyword evidence="3 6" id="KW-1133">Transmembrane helix</keyword>
<name>A0ABT6M4N6_9ACTN</name>
<evidence type="ECO:0000256" key="3">
    <source>
        <dbReference type="ARBA" id="ARBA00022989"/>
    </source>
</evidence>
<feature type="transmembrane region" description="Helical" evidence="6">
    <location>
        <begin position="360"/>
        <end position="380"/>
    </location>
</feature>
<dbReference type="CDD" id="cd17393">
    <property type="entry name" value="MFS_MosC_like"/>
    <property type="match status" value="1"/>
</dbReference>
<sequence>MTDVLRRGRASLALSFFAQGAVFALLVTRIPAIQDRYGVSDALLPAFLAAVPILAGVGSVTTEQLVKRVHPSLLLRWSQPVVMLALLGVGAGDSKVELGVSLVAFGLAVGALDASMNMLGVSLQRAYGRSIMLSFHAVYSLGGIVGASLAWVGAHWHLALWVSYLPVVAVLLPAALVGSRWYVDGDSGDGGGSSEEAGEKGAGGGLVFKLLLPLCLVMTFAYIGDSTVSNWSAKYLQDVLGSSEQLATVPYNVYMVTTLLGRALGDFGVRRLGAVVVVRVGALVAAGGFAVVAVAPGPWVGMLGFTLLGLGLCVLVPQTFAAAGRMFPGASDAAIARLNVFNYVGFLIGSPLVGALGDAWSYRGAMLVPMVLVLVTLVYAKSFAPQQDRYGGGHERPRTADVGRGSNGL</sequence>
<feature type="transmembrane region" description="Helical" evidence="6">
    <location>
        <begin position="204"/>
        <end position="223"/>
    </location>
</feature>
<dbReference type="InterPro" id="IPR036259">
    <property type="entry name" value="MFS_trans_sf"/>
</dbReference>
<dbReference type="PANTHER" id="PTHR23514">
    <property type="entry name" value="BYPASS OF STOP CODON PROTEIN 6"/>
    <property type="match status" value="1"/>
</dbReference>
<feature type="transmembrane region" description="Helical" evidence="6">
    <location>
        <begin position="131"/>
        <end position="152"/>
    </location>
</feature>
<dbReference type="SUPFAM" id="SSF103473">
    <property type="entry name" value="MFS general substrate transporter"/>
    <property type="match status" value="1"/>
</dbReference>
<feature type="transmembrane region" description="Helical" evidence="6">
    <location>
        <begin position="299"/>
        <end position="323"/>
    </location>
</feature>
<feature type="transmembrane region" description="Helical" evidence="6">
    <location>
        <begin position="98"/>
        <end position="119"/>
    </location>
</feature>
<dbReference type="InterPro" id="IPR051788">
    <property type="entry name" value="MFS_Transporter"/>
</dbReference>
<dbReference type="InterPro" id="IPR011701">
    <property type="entry name" value="MFS"/>
</dbReference>
<gene>
    <name evidence="8" type="ORF">M2283_009950</name>
</gene>
<dbReference type="PROSITE" id="PS50850">
    <property type="entry name" value="MFS"/>
    <property type="match status" value="1"/>
</dbReference>
<feature type="transmembrane region" description="Helical" evidence="6">
    <location>
        <begin position="12"/>
        <end position="30"/>
    </location>
</feature>
<dbReference type="PANTHER" id="PTHR23514:SF13">
    <property type="entry name" value="INNER MEMBRANE PROTEIN YBJJ"/>
    <property type="match status" value="1"/>
</dbReference>
<feature type="domain" description="Major facilitator superfamily (MFS) profile" evidence="7">
    <location>
        <begin position="211"/>
        <end position="409"/>
    </location>
</feature>
<evidence type="ECO:0000256" key="2">
    <source>
        <dbReference type="ARBA" id="ARBA00022692"/>
    </source>
</evidence>
<keyword evidence="9" id="KW-1185">Reference proteome</keyword>
<evidence type="ECO:0000313" key="9">
    <source>
        <dbReference type="Proteomes" id="UP001160499"/>
    </source>
</evidence>
<feature type="compositionally biased region" description="Basic and acidic residues" evidence="5">
    <location>
        <begin position="391"/>
        <end position="401"/>
    </location>
</feature>
<evidence type="ECO:0000259" key="7">
    <source>
        <dbReference type="PROSITE" id="PS50850"/>
    </source>
</evidence>
<reference evidence="8 9" key="1">
    <citation type="submission" date="2023-04" db="EMBL/GenBank/DDBJ databases">
        <title>Forest soil microbial communities from Buena Vista Peninsula, Colon Province, Panama.</title>
        <authorList>
            <person name="Bouskill N."/>
        </authorList>
    </citation>
    <scope>NUCLEOTIDE SEQUENCE [LARGE SCALE GENOMIC DNA]</scope>
    <source>
        <strain evidence="8 9">GGS1</strain>
    </source>
</reference>
<dbReference type="RefSeq" id="WP_280883208.1">
    <property type="nucleotide sequence ID" value="NZ_JARXVH010000038.1"/>
</dbReference>
<feature type="transmembrane region" description="Helical" evidence="6">
    <location>
        <begin position="335"/>
        <end position="354"/>
    </location>
</feature>